<protein>
    <submittedName>
        <fullName evidence="1">Uncharacterized protein</fullName>
    </submittedName>
</protein>
<dbReference type="FunFam" id="1.20.1280.50:FF:000022">
    <property type="entry name" value="F-box protein FBW2"/>
    <property type="match status" value="1"/>
</dbReference>
<dbReference type="OrthoDB" id="550575at2759"/>
<proteinExistence type="predicted"/>
<keyword evidence="2" id="KW-1185">Reference proteome</keyword>
<gene>
    <name evidence="1" type="ORF">CEURO_LOCUS17123</name>
</gene>
<dbReference type="EMBL" id="CAMAPE010000048">
    <property type="protein sequence ID" value="CAH9105947.1"/>
    <property type="molecule type" value="Genomic_DNA"/>
</dbReference>
<evidence type="ECO:0000313" key="2">
    <source>
        <dbReference type="Proteomes" id="UP001152484"/>
    </source>
</evidence>
<dbReference type="PANTHER" id="PTHR38926:SF80">
    <property type="entry name" value="F-BOX DOMAIN, LEUCINE-RICH REPEAT DOMAIN SUPERFAMILY"/>
    <property type="match status" value="1"/>
</dbReference>
<organism evidence="1 2">
    <name type="scientific">Cuscuta europaea</name>
    <name type="common">European dodder</name>
    <dbReference type="NCBI Taxonomy" id="41803"/>
    <lineage>
        <taxon>Eukaryota</taxon>
        <taxon>Viridiplantae</taxon>
        <taxon>Streptophyta</taxon>
        <taxon>Embryophyta</taxon>
        <taxon>Tracheophyta</taxon>
        <taxon>Spermatophyta</taxon>
        <taxon>Magnoliopsida</taxon>
        <taxon>eudicotyledons</taxon>
        <taxon>Gunneridae</taxon>
        <taxon>Pentapetalae</taxon>
        <taxon>asterids</taxon>
        <taxon>lamiids</taxon>
        <taxon>Solanales</taxon>
        <taxon>Convolvulaceae</taxon>
        <taxon>Cuscuteae</taxon>
        <taxon>Cuscuta</taxon>
        <taxon>Cuscuta subgen. Cuscuta</taxon>
    </lineage>
</organism>
<accession>A0A9P1EHE5</accession>
<comment type="caution">
    <text evidence="1">The sequence shown here is derived from an EMBL/GenBank/DDBJ whole genome shotgun (WGS) entry which is preliminary data.</text>
</comment>
<dbReference type="Gene3D" id="1.20.1280.50">
    <property type="match status" value="1"/>
</dbReference>
<name>A0A9P1EHE5_CUSEU</name>
<dbReference type="AlphaFoldDB" id="A0A9P1EHE5"/>
<dbReference type="InterPro" id="IPR032675">
    <property type="entry name" value="LRR_dom_sf"/>
</dbReference>
<reference evidence="1" key="1">
    <citation type="submission" date="2022-07" db="EMBL/GenBank/DDBJ databases">
        <authorList>
            <person name="Macas J."/>
            <person name="Novak P."/>
            <person name="Neumann P."/>
        </authorList>
    </citation>
    <scope>NUCLEOTIDE SEQUENCE</scope>
</reference>
<dbReference type="SUPFAM" id="SSF52047">
    <property type="entry name" value="RNI-like"/>
    <property type="match status" value="1"/>
</dbReference>
<evidence type="ECO:0000313" key="1">
    <source>
        <dbReference type="EMBL" id="CAH9105947.1"/>
    </source>
</evidence>
<sequence length="316" mass="35818">MEDESNYRNWAELIPDALGLIFNNLSIQDVLTVVPRVCKSWERAVVGPYCWQEIDIEEWSRNMQAEYVDRMLQLLITRSQGSLRKLIVTGVSNKDTFSFIANNAKSLQTLGLPRSDMDDVAVEEFAEMFSNVTVLDISYCNYMGDIALDAFGRHCKNLTTFRRAMHPLEAIEKVCQDDEALTIAASMPKLKQLEIPYMLVSTETIVEIIESCSQLELLDVRGCWDVCLDEDFLKKFPGLKVVGPAIVDCYDMNGWDSCSDNSGSTGYLPWDFVGGDIDDDDLSDGLWEDEPEVDVEMWFYDGINSINAGYEWPQSP</sequence>
<dbReference type="Proteomes" id="UP001152484">
    <property type="component" value="Unassembled WGS sequence"/>
</dbReference>
<dbReference type="PANTHER" id="PTHR38926">
    <property type="entry name" value="F-BOX DOMAIN CONTAINING PROTEIN, EXPRESSED"/>
    <property type="match status" value="1"/>
</dbReference>
<dbReference type="Gene3D" id="3.80.10.10">
    <property type="entry name" value="Ribonuclease Inhibitor"/>
    <property type="match status" value="1"/>
</dbReference>